<sequence>MLTGSQDERWLAVLAGQAAPADAAERQAAELRGYFEQRVAAVPAADAEQEKRLMNMLRARGAFADAVPARPTGLLAALSAWWNAPQGRMGYGYGAAALLAFVVVSTPLLQQPQDEGGGDEVVEPPPHTPAPPPRPGQPKSLPKTLQGGAVVVAAEPEQAALRLQLALSAQGVSSALQRDGAGWRLTAELPAAARAALEPELQVRSLAWPGDGRLDVRFVKPQ</sequence>
<comment type="caution">
    <text evidence="2">The sequence shown here is derived from an EMBL/GenBank/DDBJ whole genome shotgun (WGS) entry which is preliminary data.</text>
</comment>
<evidence type="ECO:0000313" key="3">
    <source>
        <dbReference type="Proteomes" id="UP001606210"/>
    </source>
</evidence>
<gene>
    <name evidence="2" type="ORF">ACG00Y_21015</name>
</gene>
<reference evidence="2 3" key="1">
    <citation type="submission" date="2024-08" db="EMBL/GenBank/DDBJ databases">
        <authorList>
            <person name="Lu H."/>
        </authorList>
    </citation>
    <scope>NUCLEOTIDE SEQUENCE [LARGE SCALE GENOMIC DNA]</scope>
    <source>
        <strain evidence="2 3">LYH14W</strain>
    </source>
</reference>
<name>A0ABW7F8I8_9BURK</name>
<dbReference type="RefSeq" id="WP_394482259.1">
    <property type="nucleotide sequence ID" value="NZ_JBIGHV010000008.1"/>
</dbReference>
<organism evidence="2 3">
    <name type="scientific">Pelomonas parva</name>
    <dbReference type="NCBI Taxonomy" id="3299032"/>
    <lineage>
        <taxon>Bacteria</taxon>
        <taxon>Pseudomonadati</taxon>
        <taxon>Pseudomonadota</taxon>
        <taxon>Betaproteobacteria</taxon>
        <taxon>Burkholderiales</taxon>
        <taxon>Sphaerotilaceae</taxon>
        <taxon>Roseateles</taxon>
    </lineage>
</organism>
<feature type="region of interest" description="Disordered" evidence="1">
    <location>
        <begin position="110"/>
        <end position="143"/>
    </location>
</feature>
<dbReference type="Proteomes" id="UP001606210">
    <property type="component" value="Unassembled WGS sequence"/>
</dbReference>
<keyword evidence="3" id="KW-1185">Reference proteome</keyword>
<evidence type="ECO:0000313" key="2">
    <source>
        <dbReference type="EMBL" id="MFG6432414.1"/>
    </source>
</evidence>
<evidence type="ECO:0008006" key="4">
    <source>
        <dbReference type="Google" id="ProtNLM"/>
    </source>
</evidence>
<dbReference type="EMBL" id="JBIGHV010000008">
    <property type="protein sequence ID" value="MFG6432414.1"/>
    <property type="molecule type" value="Genomic_DNA"/>
</dbReference>
<proteinExistence type="predicted"/>
<accession>A0ABW7F8I8</accession>
<evidence type="ECO:0000256" key="1">
    <source>
        <dbReference type="SAM" id="MobiDB-lite"/>
    </source>
</evidence>
<feature type="compositionally biased region" description="Pro residues" evidence="1">
    <location>
        <begin position="123"/>
        <end position="136"/>
    </location>
</feature>
<protein>
    <recommendedName>
        <fullName evidence="4">Anti-sigma factor</fullName>
    </recommendedName>
</protein>